<evidence type="ECO:0000313" key="3">
    <source>
        <dbReference type="EMBL" id="AKV76960.1"/>
    </source>
</evidence>
<dbReference type="EMBL" id="CP012172">
    <property type="protein sequence ID" value="AKV74722.1"/>
    <property type="molecule type" value="Genomic_DNA"/>
</dbReference>
<gene>
    <name evidence="1" type="ORF">HA72_1744</name>
    <name evidence="2" type="ORF">MsedA_1779</name>
    <name evidence="3" type="ORF">MsedB_1781</name>
    <name evidence="4" type="ORF">MsedC_1779</name>
    <name evidence="5" type="ORF">MsedD_1780</name>
    <name evidence="6" type="ORF">MsedE_1781</name>
</gene>
<dbReference type="Proteomes" id="UP000029084">
    <property type="component" value="Chromosome"/>
</dbReference>
<evidence type="ECO:0000313" key="5">
    <source>
        <dbReference type="EMBL" id="AKV81456.1"/>
    </source>
</evidence>
<organism evidence="1 7">
    <name type="scientific">Metallosphaera sedula</name>
    <dbReference type="NCBI Taxonomy" id="43687"/>
    <lineage>
        <taxon>Archaea</taxon>
        <taxon>Thermoproteota</taxon>
        <taxon>Thermoprotei</taxon>
        <taxon>Sulfolobales</taxon>
        <taxon>Sulfolobaceae</taxon>
        <taxon>Metallosphaera</taxon>
    </lineage>
</organism>
<reference evidence="6 8" key="3">
    <citation type="submission" date="2015-07" db="EMBL/GenBank/DDBJ databases">
        <title>Physiological, transcriptional responses and genome re-sequencing of acid resistant extremely thermoacidophilic Metallosphaera sedula SARC-M1.</title>
        <authorList>
            <person name="Ai C."/>
            <person name="McCarthy S."/>
            <person name="Eckrich V."/>
            <person name="Rudrappa D."/>
            <person name="Qiu G."/>
            <person name="Blum P."/>
        </authorList>
    </citation>
    <scope>NUCLEOTIDE SEQUENCE [LARGE SCALE GENOMIC DNA]</scope>
    <source>
        <strain evidence="6 8">SARC-M1</strain>
    </source>
</reference>
<name>A0A088E794_9CREN</name>
<evidence type="ECO:0000313" key="2">
    <source>
        <dbReference type="EMBL" id="AKV74722.1"/>
    </source>
</evidence>
<evidence type="ECO:0000313" key="6">
    <source>
        <dbReference type="EMBL" id="AKV83692.1"/>
    </source>
</evidence>
<evidence type="ECO:0000313" key="8">
    <source>
        <dbReference type="Proteomes" id="UP000056255"/>
    </source>
</evidence>
<dbReference type="EMBL" id="CP012174">
    <property type="protein sequence ID" value="AKV79211.1"/>
    <property type="molecule type" value="Genomic_DNA"/>
</dbReference>
<proteinExistence type="predicted"/>
<dbReference type="Proteomes" id="UP000068832">
    <property type="component" value="Chromosome"/>
</dbReference>
<evidence type="ECO:0000313" key="1">
    <source>
        <dbReference type="EMBL" id="AIM27883.1"/>
    </source>
</evidence>
<dbReference type="Proteomes" id="UP000062475">
    <property type="component" value="Chromosome"/>
</dbReference>
<dbReference type="Proteomes" id="UP000061362">
    <property type="component" value="Chromosome"/>
</dbReference>
<dbReference type="RefSeq" id="WP_012021686.1">
    <property type="nucleotide sequence ID" value="NZ_AP019770.1"/>
</dbReference>
<reference evidence="1 7" key="1">
    <citation type="journal article" date="2014" name="J. Bacteriol.">
        <title>Role of an Archaeal PitA Transporter in the Copper and Arsenic Resistance of Metallosphaera sedula, an Extreme Thermoacidophile.</title>
        <authorList>
            <person name="McCarthy S."/>
            <person name="Ai C."/>
            <person name="Wheaton G."/>
            <person name="Tevatia R."/>
            <person name="Eckrich V."/>
            <person name="Kelly R."/>
            <person name="Blum P."/>
        </authorList>
    </citation>
    <scope>NUCLEOTIDE SEQUENCE [LARGE SCALE GENOMIC DNA]</scope>
    <source>
        <strain evidence="1 7">CuR1</strain>
    </source>
</reference>
<dbReference type="Proteomes" id="UP000062398">
    <property type="component" value="Chromosome"/>
</dbReference>
<sequence>MPYILEGKICRPHEVNLLRTGDLIVVKPVTVFVRGRSQVFSPLSVISDECTHTITTPIWVDAVRVGDNVRMVEPVVEVEGELEILSHEFLPGFTARELLGKSRFKVASSPGVPIVTVRGYPLISSSGKEIYLSDDRTLLLALAHSLTYFLSSSE</sequence>
<evidence type="ECO:0000313" key="7">
    <source>
        <dbReference type="Proteomes" id="UP000029084"/>
    </source>
</evidence>
<dbReference type="PATRIC" id="fig|43687.5.peg.1877"/>
<dbReference type="EMBL" id="CP012175">
    <property type="protein sequence ID" value="AKV81456.1"/>
    <property type="molecule type" value="Genomic_DNA"/>
</dbReference>
<dbReference type="EMBL" id="CP008822">
    <property type="protein sequence ID" value="AIM27883.1"/>
    <property type="molecule type" value="Genomic_DNA"/>
</dbReference>
<evidence type="ECO:0000313" key="9">
    <source>
        <dbReference type="Proteomes" id="UP000061362"/>
    </source>
</evidence>
<protein>
    <submittedName>
        <fullName evidence="1">Uncharacterized protein</fullName>
    </submittedName>
</protein>
<dbReference type="OrthoDB" id="43036at2157"/>
<dbReference type="EMBL" id="CP012173">
    <property type="protein sequence ID" value="AKV76960.1"/>
    <property type="molecule type" value="Genomic_DNA"/>
</dbReference>
<evidence type="ECO:0000313" key="12">
    <source>
        <dbReference type="Proteomes" id="UP000068832"/>
    </source>
</evidence>
<evidence type="ECO:0000313" key="11">
    <source>
        <dbReference type="Proteomes" id="UP000062475"/>
    </source>
</evidence>
<reference evidence="9 10" key="2">
    <citation type="journal article" date="2015" name="Genome Announc.">
        <title>Complete Genome Sequences of Evolved Arsenate-Resistant Metallosphaera sedula Strains.</title>
        <authorList>
            <person name="Ai C."/>
            <person name="McCarthy S."/>
            <person name="Schackwitz W."/>
            <person name="Martin J."/>
            <person name="Lipzen A."/>
            <person name="Blum P."/>
        </authorList>
    </citation>
    <scope>NUCLEOTIDE SEQUENCE [LARGE SCALE GENOMIC DNA]</scope>
    <source>
        <strain evidence="4 10">ARS120-1</strain>
        <strain evidence="5 9">ARS120-2</strain>
        <strain evidence="2 12">ARS50-1</strain>
        <strain evidence="3 11">ARS50-2</strain>
    </source>
</reference>
<evidence type="ECO:0000313" key="10">
    <source>
        <dbReference type="Proteomes" id="UP000062398"/>
    </source>
</evidence>
<dbReference type="EMBL" id="CP012176">
    <property type="protein sequence ID" value="AKV83692.1"/>
    <property type="molecule type" value="Genomic_DNA"/>
</dbReference>
<dbReference type="AlphaFoldDB" id="A0A088E794"/>
<dbReference type="OMA" id="CTHEIKK"/>
<accession>A0A088E794</accession>
<dbReference type="Proteomes" id="UP000056255">
    <property type="component" value="Chromosome"/>
</dbReference>
<evidence type="ECO:0000313" key="4">
    <source>
        <dbReference type="EMBL" id="AKV79211.1"/>
    </source>
</evidence>
<dbReference type="GeneID" id="91756256"/>